<sequence length="1939" mass="215896">MASGGAPSTAAASKTAPASLWWDPFVDLSDDLDRAAASTSPSAGVPQALAERIKAHRAWLHGSVSMFVKPNDSSRSALDASEVVVGSHRLAVKPELKAAALRLSKCMNLDEVQSYILVKRTSENTPTALDADTDGFLRLVSVQYYLERQCLLKCIRRIFVHANDCSDSTDAIREEASVLVSEEVEQRLLSIVGDSLASTFSVKGGAEFTISWLEETLIEINLIFDILFLFFYDNLSRCNGGLWITLCSIFKDMLSGSYDVGKFAVSVEAKNSFHYAKAQLLFILIETLDFESLLRMVRDEVPFSGGYSTFSVVDILEMDAEVSKLPEFAVESGPLILAWAVFLCLVMSLPGSNTNLEIDHTSYAQRSFEFTPFNYLQGVLFSRIFRDSDGPVSGFRGILRTFVSAFVASYEISYQAEDSSLGMILNILCEVYDGEESLCMQFWDKDSFIDGPIRSVLHMVEKEYPFQISELIRFLSAVCHGSWPAQCVFNYLERMNRVTTLYAVSRSVTDNMNYRDQIETHSPISIPGIEGIAIPSGSHGYILKLLEDDVALVRWEFQHSGVFFLLVILAQDLHACNYEEACDIMDLLYKMISSNKDLCFALLNADKSLAVQASQNLGYIEEHVRIDIAKIFCTSIFKYMEDVNNACVMSKTLGMLAEMLNCIPYHVFDVALECGLFTQSGGVSRHTATNQIVHYRTARAISGRLEIKFTTCLQGDWLLSGALARMLFATSEDSGDCSSLTIAGMQSCYLSSYNVLRKGAAADDIISSFIVFSVQYIMVNHMNWKYKKHSRWKITLKHSHGYCHDLKEIEDIQLVLCCGLDIVFYMLSNLSEELVPSPPFVTMVLSSSSKPFPFITAVISLMSFQDSGRVSVVEVGGSIIVAAYKAQPQLMETANFVVNGSEIWRLQASISCILDEVDKINDCLVLAIFNLLTSAARYQPALLISLIEQSTREADSDNAMHKPNSKHSDLNSSGSNPRLVEQILDYIGRCTELMARSPSILSGVLDLLKALWESGVQFICILEKLRSSKTFWENLSCCVHSTFASYPIDTVETVDEKNSLRYYCLGTIFEIMSYELFLQGRLLTESKTSDPSPDGSKEQNKHSVAPCSSDVVLKWFDSATVEDLIIRLSSSGYQNDILHRAKVASCLCIIRLLTKLSSGDTGSLSFSLVKKIQLISSKLLQHRAFLALRSQYAHHGYGGEKDVTNLIISDLYYHIHGELEGRQITPGPFQELLCFLLEFKLFEHNPLEQLQKTFPAAKGISLFDVLHIRDELGIELWNHSDWRTYKEVAEKMLDIMHKTNLMKCQVDAKLCVLRSFITLLSVCTGTSSYKKIGLSGGGIPITTTQSAVKSACKCLQSAVDSLPPEVDNIEVFFPSLSGQVELLLTITRILLNHAMQSKSSRHLYPLIVLLIKTSGASTSFLFNHIPSSPALKQPVKSLLVLLLSLFEFIYSKDDMKDGSEDVNIFGELSLLSMSLLPVLCKLAESREYFDLAIASMDIILKGFLPSNVWVPILQKHFRLQIILQKCQNGALLCTQVILNFLLTMGRTKDGAKILQSANIFAFIKVLLSQMSLDDSCLRNSLSTQTKDVKLWGLGLAIVSSLNHCMDDDISRNSVANSTISFLSGQVPVMSSYLSAHSVNTHQSKKRTLLPKSQTSLSALSLTENILALLCILAKYHFPRDTGMKEVDSELREIVIHLLAFISRGTARTGDSTNWNSSFICPPVIKEEMMLNEEPPFIRSKYGWFRYAASCTLSTPSVSGPHNSSLVVRDKSPGDSDSMKQTRFTEMLAVQIYRIAFLIMKFLCSQAKEAVKRAEELEFIDLAHFPELPMPDILHGLQDQVVSIVTELLEANVSTTLSAETERVCQLLLVILETSLYMELCVSQSCGIRPVMGRFEDFSKGIKAMVNVSEKHSSFKPLVRSLGQIVTLLYPGIVQSNDLM</sequence>
<dbReference type="STRING" id="77586.A0A0D9XHV3"/>
<evidence type="ECO:0000256" key="1">
    <source>
        <dbReference type="SAM" id="MobiDB-lite"/>
    </source>
</evidence>
<feature type="compositionally biased region" description="Basic and acidic residues" evidence="1">
    <location>
        <begin position="1767"/>
        <end position="1777"/>
    </location>
</feature>
<reference evidence="2 3" key="1">
    <citation type="submission" date="2012-08" db="EMBL/GenBank/DDBJ databases">
        <title>Oryza genome evolution.</title>
        <authorList>
            <person name="Wing R.A."/>
        </authorList>
    </citation>
    <scope>NUCLEOTIDE SEQUENCE</scope>
</reference>
<dbReference type="PANTHER" id="PTHR31431">
    <property type="entry name" value="NUCLEOPORIN NUP188 HOMOLOG"/>
    <property type="match status" value="1"/>
</dbReference>
<dbReference type="InterPro" id="IPR044840">
    <property type="entry name" value="Nup188"/>
</dbReference>
<feature type="region of interest" description="Disordered" evidence="1">
    <location>
        <begin position="1758"/>
        <end position="1777"/>
    </location>
</feature>
<name>A0A0D9XHV3_9ORYZ</name>
<dbReference type="eggNOG" id="KOG4833">
    <property type="taxonomic scope" value="Eukaryota"/>
</dbReference>
<evidence type="ECO:0000313" key="3">
    <source>
        <dbReference type="Proteomes" id="UP000032180"/>
    </source>
</evidence>
<dbReference type="GO" id="GO:0017056">
    <property type="term" value="F:structural constituent of nuclear pore"/>
    <property type="evidence" value="ECO:0007669"/>
    <property type="project" value="InterPro"/>
</dbReference>
<dbReference type="GO" id="GO:0006405">
    <property type="term" value="P:RNA export from nucleus"/>
    <property type="evidence" value="ECO:0007669"/>
    <property type="project" value="TreeGrafter"/>
</dbReference>
<dbReference type="PANTHER" id="PTHR31431:SF1">
    <property type="entry name" value="NUCLEOPORIN NUP188"/>
    <property type="match status" value="1"/>
</dbReference>
<keyword evidence="3" id="KW-1185">Reference proteome</keyword>
<proteinExistence type="predicted"/>
<dbReference type="HOGENOM" id="CLU_237776_0_0_1"/>
<dbReference type="EnsemblPlants" id="LPERR10G02020.1">
    <property type="protein sequence ID" value="LPERR10G02020.1"/>
    <property type="gene ID" value="LPERR10G02020"/>
</dbReference>
<dbReference type="Proteomes" id="UP000032180">
    <property type="component" value="Chromosome 10"/>
</dbReference>
<reference evidence="3" key="2">
    <citation type="submission" date="2013-12" db="EMBL/GenBank/DDBJ databases">
        <authorList>
            <person name="Yu Y."/>
            <person name="Lee S."/>
            <person name="de Baynast K."/>
            <person name="Wissotski M."/>
            <person name="Liu L."/>
            <person name="Talag J."/>
            <person name="Goicoechea J."/>
            <person name="Angelova A."/>
            <person name="Jetty R."/>
            <person name="Kudrna D."/>
            <person name="Golser W."/>
            <person name="Rivera L."/>
            <person name="Zhang J."/>
            <person name="Wing R."/>
        </authorList>
    </citation>
    <scope>NUCLEOTIDE SEQUENCE</scope>
</reference>
<dbReference type="GO" id="GO:0006606">
    <property type="term" value="P:protein import into nucleus"/>
    <property type="evidence" value="ECO:0007669"/>
    <property type="project" value="TreeGrafter"/>
</dbReference>
<accession>A0A0D9XHV3</accession>
<organism evidence="2 3">
    <name type="scientific">Leersia perrieri</name>
    <dbReference type="NCBI Taxonomy" id="77586"/>
    <lineage>
        <taxon>Eukaryota</taxon>
        <taxon>Viridiplantae</taxon>
        <taxon>Streptophyta</taxon>
        <taxon>Embryophyta</taxon>
        <taxon>Tracheophyta</taxon>
        <taxon>Spermatophyta</taxon>
        <taxon>Magnoliopsida</taxon>
        <taxon>Liliopsida</taxon>
        <taxon>Poales</taxon>
        <taxon>Poaceae</taxon>
        <taxon>BOP clade</taxon>
        <taxon>Oryzoideae</taxon>
        <taxon>Oryzeae</taxon>
        <taxon>Oryzinae</taxon>
        <taxon>Leersia</taxon>
    </lineage>
</organism>
<protein>
    <submittedName>
        <fullName evidence="2">Uncharacterized protein</fullName>
    </submittedName>
</protein>
<feature type="region of interest" description="Disordered" evidence="1">
    <location>
        <begin position="955"/>
        <end position="974"/>
    </location>
</feature>
<reference evidence="2" key="3">
    <citation type="submission" date="2015-04" db="UniProtKB">
        <authorList>
            <consortium name="EnsemblPlants"/>
        </authorList>
    </citation>
    <scope>IDENTIFICATION</scope>
</reference>
<evidence type="ECO:0000313" key="2">
    <source>
        <dbReference type="EnsemblPlants" id="LPERR10G02020.1"/>
    </source>
</evidence>
<dbReference type="Gramene" id="LPERR10G02020.1">
    <property type="protein sequence ID" value="LPERR10G02020.1"/>
    <property type="gene ID" value="LPERR10G02020"/>
</dbReference>
<dbReference type="GO" id="GO:0044611">
    <property type="term" value="C:nuclear pore inner ring"/>
    <property type="evidence" value="ECO:0007669"/>
    <property type="project" value="TreeGrafter"/>
</dbReference>